<dbReference type="Pfam" id="PF02592">
    <property type="entry name" value="Vut_1"/>
    <property type="match status" value="1"/>
</dbReference>
<dbReference type="GO" id="GO:0005886">
    <property type="term" value="C:plasma membrane"/>
    <property type="evidence" value="ECO:0007669"/>
    <property type="project" value="UniProtKB-SubCell"/>
</dbReference>
<organism evidence="2 3">
    <name type="scientific">Halodesulfovibrio spirochaetisodalis</name>
    <dbReference type="NCBI Taxonomy" id="1560234"/>
    <lineage>
        <taxon>Bacteria</taxon>
        <taxon>Pseudomonadati</taxon>
        <taxon>Thermodesulfobacteriota</taxon>
        <taxon>Desulfovibrionia</taxon>
        <taxon>Desulfovibrionales</taxon>
        <taxon>Desulfovibrionaceae</taxon>
        <taxon>Halodesulfovibrio</taxon>
    </lineage>
</organism>
<name>A0A1B7XBC1_9BACT</name>
<feature type="transmembrane region" description="Helical" evidence="1">
    <location>
        <begin position="192"/>
        <end position="216"/>
    </location>
</feature>
<dbReference type="AlphaFoldDB" id="A0A1B7XBC1"/>
<proteinExistence type="inferred from homology"/>
<feature type="transmembrane region" description="Helical" evidence="1">
    <location>
        <begin position="123"/>
        <end position="146"/>
    </location>
</feature>
<feature type="transmembrane region" description="Helical" evidence="1">
    <location>
        <begin position="51"/>
        <end position="72"/>
    </location>
</feature>
<keyword evidence="1" id="KW-0813">Transport</keyword>
<feature type="transmembrane region" description="Helical" evidence="1">
    <location>
        <begin position="6"/>
        <end position="24"/>
    </location>
</feature>
<keyword evidence="1" id="KW-1003">Cell membrane</keyword>
<keyword evidence="1" id="KW-1133">Transmembrane helix</keyword>
<evidence type="ECO:0000313" key="3">
    <source>
        <dbReference type="Proteomes" id="UP000091979"/>
    </source>
</evidence>
<dbReference type="Proteomes" id="UP000091979">
    <property type="component" value="Unassembled WGS sequence"/>
</dbReference>
<feature type="transmembrane region" description="Helical" evidence="1">
    <location>
        <begin position="84"/>
        <end position="103"/>
    </location>
</feature>
<keyword evidence="1" id="KW-0472">Membrane</keyword>
<accession>A0A1B7XBC1</accession>
<comment type="similarity">
    <text evidence="1">Belongs to the vitamin uptake transporter (VUT/ECF) (TC 2.A.88) family. Q precursor transporter subfamily.</text>
</comment>
<comment type="function">
    <text evidence="1">Involved in the import of queuosine (Q) precursors, required for Q precursor salvage.</text>
</comment>
<dbReference type="OrthoDB" id="7065604at2"/>
<dbReference type="RefSeq" id="WP_066855917.1">
    <property type="nucleotide sequence ID" value="NZ_JXMS01000019.1"/>
</dbReference>
<dbReference type="STRING" id="1560234.SP90_11030"/>
<feature type="transmembrane region" description="Helical" evidence="1">
    <location>
        <begin position="167"/>
        <end position="186"/>
    </location>
</feature>
<feature type="transmembrane region" description="Helical" evidence="1">
    <location>
        <begin position="29"/>
        <end position="45"/>
    </location>
</feature>
<sequence>MNEVLWISFAITDLCIALMLYRFFGRIGLFAVIVFNLLLCNLQVLKTVELFGLTTTLGNILYAGVFLATDMLSEFYGKREAQKGVLLGFITLVLMTVYMQVALHFSPAADDFAQPHLEAIFGFLPRVAVASMLAYLASQTHDVWAFHFWKAKTNGKMLWLRNNASTLASHVIDSGIFCLIAFYGVFPTAVLVEIMITTVLFKAFVSVLDTPFIYLAKRVHSMLPEHAH</sequence>
<evidence type="ECO:0000313" key="2">
    <source>
        <dbReference type="EMBL" id="OBQ46655.1"/>
    </source>
</evidence>
<dbReference type="InterPro" id="IPR003744">
    <property type="entry name" value="YhhQ"/>
</dbReference>
<keyword evidence="1" id="KW-0812">Transmembrane</keyword>
<reference evidence="2 3" key="1">
    <citation type="submission" date="2015-01" db="EMBL/GenBank/DDBJ databases">
        <title>Desulfovibrio sp. JC271 draft genome sequence.</title>
        <authorList>
            <person name="Shivani Y."/>
            <person name="Subhash Y."/>
            <person name="Sasikala C."/>
            <person name="Ramana C.V."/>
        </authorList>
    </citation>
    <scope>NUCLEOTIDE SEQUENCE [LARGE SCALE GENOMIC DNA]</scope>
    <source>
        <strain evidence="2 3">JC271</strain>
    </source>
</reference>
<dbReference type="GO" id="GO:0022857">
    <property type="term" value="F:transmembrane transporter activity"/>
    <property type="evidence" value="ECO:0007669"/>
    <property type="project" value="UniProtKB-UniRule"/>
</dbReference>
<dbReference type="PATRIC" id="fig|1560234.3.peg.1063"/>
<evidence type="ECO:0000256" key="1">
    <source>
        <dbReference type="HAMAP-Rule" id="MF_02088"/>
    </source>
</evidence>
<dbReference type="NCBIfam" id="TIGR00697">
    <property type="entry name" value="queuosine precursor transporter"/>
    <property type="match status" value="1"/>
</dbReference>
<gene>
    <name evidence="2" type="ORF">SP90_11030</name>
</gene>
<dbReference type="PANTHER" id="PTHR34300">
    <property type="entry name" value="QUEUOSINE PRECURSOR TRANSPORTER-RELATED"/>
    <property type="match status" value="1"/>
</dbReference>
<dbReference type="EMBL" id="JXMS01000019">
    <property type="protein sequence ID" value="OBQ46655.1"/>
    <property type="molecule type" value="Genomic_DNA"/>
</dbReference>
<dbReference type="PANTHER" id="PTHR34300:SF2">
    <property type="entry name" value="QUEUOSINE PRECURSOR TRANSPORTER-RELATED"/>
    <property type="match status" value="1"/>
</dbReference>
<protein>
    <recommendedName>
        <fullName evidence="1">Probable queuosine precursor transporter</fullName>
        <shortName evidence="1">Q precursor transporter</shortName>
    </recommendedName>
</protein>
<comment type="caution">
    <text evidence="2">The sequence shown here is derived from an EMBL/GenBank/DDBJ whole genome shotgun (WGS) entry which is preliminary data.</text>
</comment>
<comment type="subcellular location">
    <subcellularLocation>
        <location evidence="1">Cell membrane</location>
        <topology evidence="1">Multi-pass membrane protein</topology>
    </subcellularLocation>
</comment>
<dbReference type="HAMAP" id="MF_02088">
    <property type="entry name" value="Q_prec_transport"/>
    <property type="match status" value="1"/>
</dbReference>
<keyword evidence="3" id="KW-1185">Reference proteome</keyword>